<name>A0ABY8FZ96_9ACTO</name>
<dbReference type="GO" id="GO:0005524">
    <property type="term" value="F:ATP binding"/>
    <property type="evidence" value="ECO:0007669"/>
    <property type="project" value="UniProtKB-KW"/>
</dbReference>
<evidence type="ECO:0000256" key="2">
    <source>
        <dbReference type="ARBA" id="ARBA00022741"/>
    </source>
</evidence>
<dbReference type="InterPro" id="IPR027417">
    <property type="entry name" value="P-loop_NTPase"/>
</dbReference>
<gene>
    <name evidence="5" type="ORF">P7079_06595</name>
</gene>
<dbReference type="PANTHER" id="PTHR42734">
    <property type="entry name" value="METAL TRANSPORT SYSTEM ATP-BINDING PROTEIN TM_0124-RELATED"/>
    <property type="match status" value="1"/>
</dbReference>
<dbReference type="SMART" id="SM00382">
    <property type="entry name" value="AAA"/>
    <property type="match status" value="1"/>
</dbReference>
<dbReference type="InterPro" id="IPR003439">
    <property type="entry name" value="ABC_transporter-like_ATP-bd"/>
</dbReference>
<organism evidence="5 6">
    <name type="scientific">Arcanobacterium canis</name>
    <dbReference type="NCBI Taxonomy" id="999183"/>
    <lineage>
        <taxon>Bacteria</taxon>
        <taxon>Bacillati</taxon>
        <taxon>Actinomycetota</taxon>
        <taxon>Actinomycetes</taxon>
        <taxon>Actinomycetales</taxon>
        <taxon>Actinomycetaceae</taxon>
        <taxon>Arcanobacterium</taxon>
    </lineage>
</organism>
<keyword evidence="3 5" id="KW-0067">ATP-binding</keyword>
<dbReference type="PROSITE" id="PS00211">
    <property type="entry name" value="ABC_TRANSPORTER_1"/>
    <property type="match status" value="1"/>
</dbReference>
<dbReference type="PROSITE" id="PS50893">
    <property type="entry name" value="ABC_TRANSPORTER_2"/>
    <property type="match status" value="1"/>
</dbReference>
<dbReference type="SUPFAM" id="SSF52540">
    <property type="entry name" value="P-loop containing nucleoside triphosphate hydrolases"/>
    <property type="match status" value="1"/>
</dbReference>
<evidence type="ECO:0000256" key="1">
    <source>
        <dbReference type="ARBA" id="ARBA00022448"/>
    </source>
</evidence>
<dbReference type="Proteomes" id="UP001215216">
    <property type="component" value="Chromosome"/>
</dbReference>
<dbReference type="InterPro" id="IPR017871">
    <property type="entry name" value="ABC_transporter-like_CS"/>
</dbReference>
<keyword evidence="1" id="KW-0813">Transport</keyword>
<sequence>MSTPALKVDDLNVTLTGRSILEHITFEVAKGELAGLIGPNGAGKTTLMRAIMGLIRSSGSVHTSGKIGYVPQRQDVDWAYPMSVESLVRMTFVGRRPKVSRRDSLALAYQALKKVGMYELRDRTIDELSGGQKQRVLIARALAPNPDILLLDEPFTGLDHPNQDLLSDLFVELARGGVGILMSTHDLTQAVDICDSLVMINRTVRAAGRSQDLMQPQLWIDTYQVRENSALLRSLGMVTK</sequence>
<proteinExistence type="predicted"/>
<dbReference type="RefSeq" id="WP_278012486.1">
    <property type="nucleotide sequence ID" value="NZ_CP121208.1"/>
</dbReference>
<accession>A0ABY8FZ96</accession>
<dbReference type="EMBL" id="CP121208">
    <property type="protein sequence ID" value="WFM83060.1"/>
    <property type="molecule type" value="Genomic_DNA"/>
</dbReference>
<protein>
    <submittedName>
        <fullName evidence="5">Metal ABC transporter ATP-binding protein</fullName>
    </submittedName>
</protein>
<evidence type="ECO:0000259" key="4">
    <source>
        <dbReference type="PROSITE" id="PS50893"/>
    </source>
</evidence>
<feature type="domain" description="ABC transporter" evidence="4">
    <location>
        <begin position="6"/>
        <end position="227"/>
    </location>
</feature>
<evidence type="ECO:0000256" key="3">
    <source>
        <dbReference type="ARBA" id="ARBA00022840"/>
    </source>
</evidence>
<keyword evidence="6" id="KW-1185">Reference proteome</keyword>
<evidence type="ECO:0000313" key="6">
    <source>
        <dbReference type="Proteomes" id="UP001215216"/>
    </source>
</evidence>
<dbReference type="Pfam" id="PF00005">
    <property type="entry name" value="ABC_tran"/>
    <property type="match status" value="1"/>
</dbReference>
<dbReference type="InterPro" id="IPR003593">
    <property type="entry name" value="AAA+_ATPase"/>
</dbReference>
<reference evidence="5 6" key="1">
    <citation type="submission" date="2023-03" db="EMBL/GenBank/DDBJ databases">
        <title>Complete genome of Arcanobacterium canis strain DSM 25104 isolated in 2010 from a canine otitis externa in Germany.</title>
        <authorList>
            <person name="Borowiak M."/>
            <person name="Kreitlow A."/>
            <person name="Malorny B."/>
            <person name="Laemmler C."/>
            <person name="Prenger-Berninghoff E."/>
            <person name="Ploetz M."/>
            <person name="Abdulmawjood A."/>
        </authorList>
    </citation>
    <scope>NUCLEOTIDE SEQUENCE [LARGE SCALE GENOMIC DNA]</scope>
    <source>
        <strain evidence="5 6">DSM 25104</strain>
    </source>
</reference>
<evidence type="ECO:0000313" key="5">
    <source>
        <dbReference type="EMBL" id="WFM83060.1"/>
    </source>
</evidence>
<dbReference type="CDD" id="cd03235">
    <property type="entry name" value="ABC_Metallic_Cations"/>
    <property type="match status" value="1"/>
</dbReference>
<dbReference type="InterPro" id="IPR050153">
    <property type="entry name" value="Metal_Ion_Import_ABC"/>
</dbReference>
<dbReference type="Gene3D" id="3.40.50.300">
    <property type="entry name" value="P-loop containing nucleotide triphosphate hydrolases"/>
    <property type="match status" value="1"/>
</dbReference>
<keyword evidence="2" id="KW-0547">Nucleotide-binding</keyword>